<dbReference type="InterPro" id="IPR000772">
    <property type="entry name" value="Ricin_B_lectin"/>
</dbReference>
<evidence type="ECO:0000259" key="3">
    <source>
        <dbReference type="Pfam" id="PF14200"/>
    </source>
</evidence>
<feature type="domain" description="Ricin B lectin" evidence="3">
    <location>
        <begin position="321"/>
        <end position="406"/>
    </location>
</feature>
<dbReference type="Gene3D" id="2.80.10.50">
    <property type="match status" value="1"/>
</dbReference>
<sequence length="515" mass="57869">MIPKKTIVFLVSLFFIVVSQSLSSQTLLTHHFNDGDFGGFEIPKVDQESRVKIVNKRVETHWQEDLYNNTNSGRKAQIRPDNNAYHFTQEFWTGYWLKIHNDYMATNTNTQACLMQIWGHNDATSSANWYAMLKFDGRNGGALTWQHRYNSVATTKQALVYPNFPKDTFVKVVIRVKLGALGSGIVQIWIDDELRLSLYDQTIGWGDMNANGMYNQTYSSISYGQYNITPDPAYADTYDEDNHYFDGYEDGETRTVTYDKVSLWDGSNGYSIVHPQGSSAPNDNFHIIKRNATSYGLNGGSGASDGQNISLHSSITHTNLTWTEINRGNGYYSFQKLNTNYCIDGGDGGTNNQNVDLRENDEMDYNQQWKKVDVGNGFYRLEKRSAPGFSINGGSGGADGNNVNIYANASSQNMHWRFDASSNSSLKTSKTNIEIKTNNSTAISPNPVSDILNITVPYSTYHQYTLYSIDHKIVKTGKVDNNTNHFTIDVSNLTNGVYILSLNGSKNKTIKVIKN</sequence>
<feature type="domain" description="Secretion system C-terminal sorting" evidence="4">
    <location>
        <begin position="443"/>
        <end position="511"/>
    </location>
</feature>
<dbReference type="InterPro" id="IPR026444">
    <property type="entry name" value="Secre_tail"/>
</dbReference>
<dbReference type="OrthoDB" id="1157260at2"/>
<dbReference type="STRING" id="1790137.AXE80_09265"/>
<dbReference type="Pfam" id="PF14200">
    <property type="entry name" value="RicinB_lectin_2"/>
    <property type="match status" value="1"/>
</dbReference>
<dbReference type="KEGG" id="wfu:AXE80_09265"/>
<keyword evidence="1 2" id="KW-0732">Signal</keyword>
<dbReference type="Proteomes" id="UP000092967">
    <property type="component" value="Chromosome"/>
</dbReference>
<name>A0A1B1Y6T4_9FLAO</name>
<reference evidence="5 6" key="1">
    <citation type="submission" date="2016-02" db="EMBL/GenBank/DDBJ databases">
        <authorList>
            <person name="Wen L."/>
            <person name="He K."/>
            <person name="Yang H."/>
        </authorList>
    </citation>
    <scope>NUCLEOTIDE SEQUENCE [LARGE SCALE GENOMIC DNA]</scope>
    <source>
        <strain evidence="5 6">CZ1127</strain>
    </source>
</reference>
<accession>A0A1B1Y6T4</accession>
<dbReference type="PROSITE" id="PS50231">
    <property type="entry name" value="RICIN_B_LECTIN"/>
    <property type="match status" value="1"/>
</dbReference>
<dbReference type="Gene3D" id="2.60.120.200">
    <property type="match status" value="1"/>
</dbReference>
<evidence type="ECO:0000256" key="1">
    <source>
        <dbReference type="ARBA" id="ARBA00022729"/>
    </source>
</evidence>
<dbReference type="RefSeq" id="WP_068826594.1">
    <property type="nucleotide sequence ID" value="NZ_CP014224.1"/>
</dbReference>
<keyword evidence="6" id="KW-1185">Reference proteome</keyword>
<protein>
    <submittedName>
        <fullName evidence="5">Uncharacterized protein</fullName>
    </submittedName>
</protein>
<dbReference type="AlphaFoldDB" id="A0A1B1Y6T4"/>
<dbReference type="NCBIfam" id="TIGR04183">
    <property type="entry name" value="Por_Secre_tail"/>
    <property type="match status" value="1"/>
</dbReference>
<evidence type="ECO:0000313" key="6">
    <source>
        <dbReference type="Proteomes" id="UP000092967"/>
    </source>
</evidence>
<evidence type="ECO:0000259" key="4">
    <source>
        <dbReference type="Pfam" id="PF18962"/>
    </source>
</evidence>
<gene>
    <name evidence="5" type="ORF">AXE80_09265</name>
</gene>
<evidence type="ECO:0000256" key="2">
    <source>
        <dbReference type="SAM" id="SignalP"/>
    </source>
</evidence>
<organism evidence="5 6">
    <name type="scientific">Wenyingzhuangia fucanilytica</name>
    <dbReference type="NCBI Taxonomy" id="1790137"/>
    <lineage>
        <taxon>Bacteria</taxon>
        <taxon>Pseudomonadati</taxon>
        <taxon>Bacteroidota</taxon>
        <taxon>Flavobacteriia</taxon>
        <taxon>Flavobacteriales</taxon>
        <taxon>Flavobacteriaceae</taxon>
        <taxon>Wenyingzhuangia</taxon>
    </lineage>
</organism>
<dbReference type="InterPro" id="IPR035992">
    <property type="entry name" value="Ricin_B-like_lectins"/>
</dbReference>
<feature type="chain" id="PRO_5008532670" evidence="2">
    <location>
        <begin position="25"/>
        <end position="515"/>
    </location>
</feature>
<dbReference type="Pfam" id="PF18962">
    <property type="entry name" value="Por_Secre_tail"/>
    <property type="match status" value="1"/>
</dbReference>
<feature type="signal peptide" evidence="2">
    <location>
        <begin position="1"/>
        <end position="24"/>
    </location>
</feature>
<proteinExistence type="predicted"/>
<dbReference type="SUPFAM" id="SSF50370">
    <property type="entry name" value="Ricin B-like lectins"/>
    <property type="match status" value="1"/>
</dbReference>
<dbReference type="EMBL" id="CP014224">
    <property type="protein sequence ID" value="ANW96457.1"/>
    <property type="molecule type" value="Genomic_DNA"/>
</dbReference>
<evidence type="ECO:0000313" key="5">
    <source>
        <dbReference type="EMBL" id="ANW96457.1"/>
    </source>
</evidence>